<dbReference type="RefSeq" id="XP_022488607.1">
    <property type="nucleotide sequence ID" value="XM_022631442.1"/>
</dbReference>
<keyword evidence="2" id="KW-1185">Reference proteome</keyword>
<evidence type="ECO:0000313" key="1">
    <source>
        <dbReference type="EMBL" id="OGE53168.1"/>
    </source>
</evidence>
<dbReference type="Proteomes" id="UP000177622">
    <property type="component" value="Unassembled WGS sequence"/>
</dbReference>
<organism evidence="1 2">
    <name type="scientific">Penicillium arizonense</name>
    <dbReference type="NCBI Taxonomy" id="1835702"/>
    <lineage>
        <taxon>Eukaryota</taxon>
        <taxon>Fungi</taxon>
        <taxon>Dikarya</taxon>
        <taxon>Ascomycota</taxon>
        <taxon>Pezizomycotina</taxon>
        <taxon>Eurotiomycetes</taxon>
        <taxon>Eurotiomycetidae</taxon>
        <taxon>Eurotiales</taxon>
        <taxon>Aspergillaceae</taxon>
        <taxon>Penicillium</taxon>
    </lineage>
</organism>
<evidence type="ECO:0000313" key="2">
    <source>
        <dbReference type="Proteomes" id="UP000177622"/>
    </source>
</evidence>
<gene>
    <name evidence="1" type="ORF">PENARI_c008G05020</name>
</gene>
<sequence length="258" mass="28858">MPRYNLRSRPHFSPSFPTALANPSRRVHSLGSARRIPPASPISLVRLSSSPTALTKPSKTVRWLPKEQWIPPLSPIPIRSILKIRPDDVPYLPPCRSSDKTLLSAEPRKTLSWRRSLVDVKPIENRTYRIIRTYPAVLSMNKTRPAATLFGFSNTQANRPPSVITRSALSSAHISRNMHGQVIVLSDHRSSLNFPSHQLFRSVPDNLQPEVTLVVHRPTPAIAIQPVRQEASLMSRACSSIAGWFNVFRTGVMNMSGL</sequence>
<reference evidence="1 2" key="1">
    <citation type="journal article" date="2016" name="Sci. Rep.">
        <title>Penicillium arizonense, a new, genome sequenced fungal species, reveals a high chemical diversity in secreted metabolites.</title>
        <authorList>
            <person name="Grijseels S."/>
            <person name="Nielsen J.C."/>
            <person name="Randelovic M."/>
            <person name="Nielsen J."/>
            <person name="Nielsen K.F."/>
            <person name="Workman M."/>
            <person name="Frisvad J.C."/>
        </authorList>
    </citation>
    <scope>NUCLEOTIDE SEQUENCE [LARGE SCALE GENOMIC DNA]</scope>
    <source>
        <strain evidence="1 2">CBS 141311</strain>
    </source>
</reference>
<dbReference type="GeneID" id="34576176"/>
<dbReference type="EMBL" id="LXJU01000008">
    <property type="protein sequence ID" value="OGE53168.1"/>
    <property type="molecule type" value="Genomic_DNA"/>
</dbReference>
<dbReference type="OrthoDB" id="4336906at2759"/>
<name>A0A1F5LIX8_PENAI</name>
<protein>
    <submittedName>
        <fullName evidence="1">Uncharacterized protein</fullName>
    </submittedName>
</protein>
<dbReference type="AlphaFoldDB" id="A0A1F5LIX8"/>
<accession>A0A1F5LIX8</accession>
<proteinExistence type="predicted"/>
<comment type="caution">
    <text evidence="1">The sequence shown here is derived from an EMBL/GenBank/DDBJ whole genome shotgun (WGS) entry which is preliminary data.</text>
</comment>